<dbReference type="Proteomes" id="UP000184221">
    <property type="component" value="Unassembled WGS sequence"/>
</dbReference>
<evidence type="ECO:0000313" key="3">
    <source>
        <dbReference type="EMBL" id="SHH02194.1"/>
    </source>
</evidence>
<evidence type="ECO:0000313" key="4">
    <source>
        <dbReference type="Proteomes" id="UP000184221"/>
    </source>
</evidence>
<accession>A0A1M5PK77</accession>
<sequence length="165" mass="17767">MTTKSLHLRIGIATVLGAAFLTFYAIPTFVFSPSNVSNIVLAPTFWPYVLSGLTGIVGVGFLATSFFSDLSAQDHSDEPDIGPGLAPWLRLAALASIMALMMYGLPRLGMVWTSMIAFVACAFLFRTRHPYLALVCAVIVPLLLYAFFAHVAGVAVPQGNFVRLP</sequence>
<feature type="domain" description="DUF1468" evidence="2">
    <location>
        <begin position="15"/>
        <end position="157"/>
    </location>
</feature>
<feature type="transmembrane region" description="Helical" evidence="1">
    <location>
        <begin position="132"/>
        <end position="156"/>
    </location>
</feature>
<dbReference type="RefSeq" id="WP_072776641.1">
    <property type="nucleotide sequence ID" value="NZ_FQXC01000001.1"/>
</dbReference>
<gene>
    <name evidence="3" type="ORF">SAMN05443551_1334</name>
</gene>
<dbReference type="AlphaFoldDB" id="A0A1M5PK77"/>
<keyword evidence="1" id="KW-1133">Transmembrane helix</keyword>
<proteinExistence type="predicted"/>
<feature type="transmembrane region" description="Helical" evidence="1">
    <location>
        <begin position="45"/>
        <end position="64"/>
    </location>
</feature>
<dbReference type="EMBL" id="FQXC01000001">
    <property type="protein sequence ID" value="SHH02194.1"/>
    <property type="molecule type" value="Genomic_DNA"/>
</dbReference>
<dbReference type="Pfam" id="PF07331">
    <property type="entry name" value="TctB"/>
    <property type="match status" value="1"/>
</dbReference>
<reference evidence="3 4" key="1">
    <citation type="submission" date="2016-11" db="EMBL/GenBank/DDBJ databases">
        <authorList>
            <person name="Jaros S."/>
            <person name="Januszkiewicz K."/>
            <person name="Wedrychowicz H."/>
        </authorList>
    </citation>
    <scope>NUCLEOTIDE SEQUENCE [LARGE SCALE GENOMIC DNA]</scope>
    <source>
        <strain evidence="3 4">DSM 29431</strain>
    </source>
</reference>
<evidence type="ECO:0000259" key="2">
    <source>
        <dbReference type="Pfam" id="PF07331"/>
    </source>
</evidence>
<keyword evidence="1" id="KW-0812">Transmembrane</keyword>
<dbReference type="OrthoDB" id="7064868at2"/>
<keyword evidence="4" id="KW-1185">Reference proteome</keyword>
<name>A0A1M5PK77_9RHOB</name>
<keyword evidence="1" id="KW-0472">Membrane</keyword>
<dbReference type="InterPro" id="IPR009936">
    <property type="entry name" value="DUF1468"/>
</dbReference>
<feature type="transmembrane region" description="Helical" evidence="1">
    <location>
        <begin position="12"/>
        <end position="33"/>
    </location>
</feature>
<dbReference type="STRING" id="996342.SAMN05443551_1334"/>
<protein>
    <submittedName>
        <fullName evidence="3">Tripartite tricarboxylate transporter TctB family protein</fullName>
    </submittedName>
</protein>
<organism evidence="3 4">
    <name type="scientific">Marivita hallyeonensis</name>
    <dbReference type="NCBI Taxonomy" id="996342"/>
    <lineage>
        <taxon>Bacteria</taxon>
        <taxon>Pseudomonadati</taxon>
        <taxon>Pseudomonadota</taxon>
        <taxon>Alphaproteobacteria</taxon>
        <taxon>Rhodobacterales</taxon>
        <taxon>Roseobacteraceae</taxon>
        <taxon>Marivita</taxon>
    </lineage>
</organism>
<evidence type="ECO:0000256" key="1">
    <source>
        <dbReference type="SAM" id="Phobius"/>
    </source>
</evidence>
<feature type="transmembrane region" description="Helical" evidence="1">
    <location>
        <begin position="109"/>
        <end position="125"/>
    </location>
</feature>